<evidence type="ECO:0000256" key="3">
    <source>
        <dbReference type="ARBA" id="ARBA00022475"/>
    </source>
</evidence>
<comment type="subcellular location">
    <subcellularLocation>
        <location evidence="9">Cell membrane</location>
        <topology evidence="9">Single-pass membrane protein</topology>
    </subcellularLocation>
    <subcellularLocation>
        <location evidence="1">Membrane</location>
    </subcellularLocation>
</comment>
<keyword evidence="3 9" id="KW-1003">Cell membrane</keyword>
<dbReference type="GO" id="GO:0006605">
    <property type="term" value="P:protein targeting"/>
    <property type="evidence" value="ECO:0007669"/>
    <property type="project" value="UniProtKB-UniRule"/>
</dbReference>
<keyword evidence="6 9" id="KW-1133">Transmembrane helix</keyword>
<dbReference type="GO" id="GO:0065002">
    <property type="term" value="P:intracellular protein transmembrane transport"/>
    <property type="evidence" value="ECO:0007669"/>
    <property type="project" value="UniProtKB-UniRule"/>
</dbReference>
<reference evidence="10" key="1">
    <citation type="submission" date="2020-08" db="EMBL/GenBank/DDBJ databases">
        <title>Genome public.</title>
        <authorList>
            <person name="Liu C."/>
            <person name="Sun Q."/>
        </authorList>
    </citation>
    <scope>NUCLEOTIDE SEQUENCE</scope>
    <source>
        <strain evidence="10">NSJ-64</strain>
    </source>
</reference>
<accession>A0A926IHC1</accession>
<comment type="subunit">
    <text evidence="9">Component of the Sec protein translocase complex. Heterotrimer consisting of SecY, SecE and SecG subunits. The heterotrimers can form oligomers, although 1 heterotrimer is thought to be able to translocate proteins. Interacts with the ribosome. Interacts with SecDF, and other proteins may be involved. Interacts with SecA.</text>
</comment>
<comment type="similarity">
    <text evidence="9">Belongs to the SecE/SEC61-gamma family.</text>
</comment>
<comment type="caution">
    <text evidence="10">The sequence shown here is derived from an EMBL/GenBank/DDBJ whole genome shotgun (WGS) entry which is preliminary data.</text>
</comment>
<dbReference type="HAMAP" id="MF_00422">
    <property type="entry name" value="SecE"/>
    <property type="match status" value="1"/>
</dbReference>
<evidence type="ECO:0000256" key="6">
    <source>
        <dbReference type="ARBA" id="ARBA00022989"/>
    </source>
</evidence>
<dbReference type="InterPro" id="IPR038379">
    <property type="entry name" value="SecE_sf"/>
</dbReference>
<dbReference type="GO" id="GO:0009306">
    <property type="term" value="P:protein secretion"/>
    <property type="evidence" value="ECO:0007669"/>
    <property type="project" value="UniProtKB-UniRule"/>
</dbReference>
<evidence type="ECO:0000313" key="11">
    <source>
        <dbReference type="Proteomes" id="UP000623678"/>
    </source>
</evidence>
<dbReference type="PANTHER" id="PTHR33910">
    <property type="entry name" value="PROTEIN TRANSLOCASE SUBUNIT SECE"/>
    <property type="match status" value="1"/>
</dbReference>
<dbReference type="GO" id="GO:0043952">
    <property type="term" value="P:protein transport by the Sec complex"/>
    <property type="evidence" value="ECO:0007669"/>
    <property type="project" value="UniProtKB-UniRule"/>
</dbReference>
<keyword evidence="4 9" id="KW-0812">Transmembrane</keyword>
<keyword evidence="5 9" id="KW-0653">Protein transport</keyword>
<dbReference type="NCBIfam" id="TIGR00964">
    <property type="entry name" value="secE_bact"/>
    <property type="match status" value="1"/>
</dbReference>
<keyword evidence="2 9" id="KW-0813">Transport</keyword>
<organism evidence="10 11">
    <name type="scientific">Youxingia wuxianensis</name>
    <dbReference type="NCBI Taxonomy" id="2763678"/>
    <lineage>
        <taxon>Bacteria</taxon>
        <taxon>Bacillati</taxon>
        <taxon>Bacillota</taxon>
        <taxon>Clostridia</taxon>
        <taxon>Eubacteriales</taxon>
        <taxon>Oscillospiraceae</taxon>
        <taxon>Youxingia</taxon>
    </lineage>
</organism>
<evidence type="ECO:0000256" key="4">
    <source>
        <dbReference type="ARBA" id="ARBA00022692"/>
    </source>
</evidence>
<protein>
    <recommendedName>
        <fullName evidence="9">Protein translocase subunit SecE</fullName>
    </recommendedName>
</protein>
<dbReference type="InterPro" id="IPR001901">
    <property type="entry name" value="Translocase_SecE/Sec61-g"/>
</dbReference>
<dbReference type="PANTHER" id="PTHR33910:SF1">
    <property type="entry name" value="PROTEIN TRANSLOCASE SUBUNIT SECE"/>
    <property type="match status" value="1"/>
</dbReference>
<feature type="transmembrane region" description="Helical" evidence="9">
    <location>
        <begin position="42"/>
        <end position="70"/>
    </location>
</feature>
<evidence type="ECO:0000256" key="5">
    <source>
        <dbReference type="ARBA" id="ARBA00022927"/>
    </source>
</evidence>
<dbReference type="Proteomes" id="UP000623678">
    <property type="component" value="Unassembled WGS sequence"/>
</dbReference>
<keyword evidence="7 9" id="KW-0811">Translocation</keyword>
<sequence>MADAVQKKPGFIARVKRFFRDIKGETKKIVWPTRSQIINNTIIVLVVMVIAAVVVGCLDIVASTLVRLFVNFI</sequence>
<dbReference type="GO" id="GO:0005886">
    <property type="term" value="C:plasma membrane"/>
    <property type="evidence" value="ECO:0007669"/>
    <property type="project" value="UniProtKB-SubCell"/>
</dbReference>
<keyword evidence="8 9" id="KW-0472">Membrane</keyword>
<dbReference type="RefSeq" id="WP_262395480.1">
    <property type="nucleotide sequence ID" value="NZ_JACRTD010000006.1"/>
</dbReference>
<dbReference type="Gene3D" id="1.20.5.1030">
    <property type="entry name" value="Preprotein translocase secy subunit"/>
    <property type="match status" value="1"/>
</dbReference>
<dbReference type="InterPro" id="IPR005807">
    <property type="entry name" value="SecE_bac"/>
</dbReference>
<evidence type="ECO:0000256" key="7">
    <source>
        <dbReference type="ARBA" id="ARBA00023010"/>
    </source>
</evidence>
<dbReference type="EMBL" id="JACRTD010000006">
    <property type="protein sequence ID" value="MBC8585764.1"/>
    <property type="molecule type" value="Genomic_DNA"/>
</dbReference>
<name>A0A926IHC1_9FIRM</name>
<evidence type="ECO:0000256" key="8">
    <source>
        <dbReference type="ARBA" id="ARBA00023136"/>
    </source>
</evidence>
<evidence type="ECO:0000256" key="9">
    <source>
        <dbReference type="HAMAP-Rule" id="MF_00422"/>
    </source>
</evidence>
<dbReference type="Pfam" id="PF00584">
    <property type="entry name" value="SecE"/>
    <property type="match status" value="1"/>
</dbReference>
<gene>
    <name evidence="9 10" type="primary">secE</name>
    <name evidence="10" type="ORF">H8705_09220</name>
</gene>
<proteinExistence type="inferred from homology"/>
<dbReference type="PROSITE" id="PS01067">
    <property type="entry name" value="SECE_SEC61G"/>
    <property type="match status" value="1"/>
</dbReference>
<evidence type="ECO:0000256" key="1">
    <source>
        <dbReference type="ARBA" id="ARBA00004370"/>
    </source>
</evidence>
<dbReference type="AlphaFoldDB" id="A0A926IHC1"/>
<dbReference type="GO" id="GO:0008320">
    <property type="term" value="F:protein transmembrane transporter activity"/>
    <property type="evidence" value="ECO:0007669"/>
    <property type="project" value="UniProtKB-UniRule"/>
</dbReference>
<evidence type="ECO:0000256" key="2">
    <source>
        <dbReference type="ARBA" id="ARBA00022448"/>
    </source>
</evidence>
<keyword evidence="11" id="KW-1185">Reference proteome</keyword>
<evidence type="ECO:0000313" key="10">
    <source>
        <dbReference type="EMBL" id="MBC8585764.1"/>
    </source>
</evidence>
<comment type="function">
    <text evidence="9">Essential subunit of the Sec protein translocation channel SecYEG. Clamps together the 2 halves of SecY. May contact the channel plug during translocation.</text>
</comment>